<feature type="compositionally biased region" description="Polar residues" evidence="5">
    <location>
        <begin position="8"/>
        <end position="20"/>
    </location>
</feature>
<dbReference type="RefSeq" id="XP_040800961.1">
    <property type="nucleotide sequence ID" value="XM_040942267.1"/>
</dbReference>
<dbReference type="OrthoDB" id="416786at2759"/>
<dbReference type="PROSITE" id="PS00012">
    <property type="entry name" value="PHOSPHOPANTETHEINE"/>
    <property type="match status" value="1"/>
</dbReference>
<dbReference type="Pfam" id="PF00550">
    <property type="entry name" value="PP-binding"/>
    <property type="match status" value="2"/>
</dbReference>
<dbReference type="GO" id="GO:0031177">
    <property type="term" value="F:phosphopantetheine binding"/>
    <property type="evidence" value="ECO:0007669"/>
    <property type="project" value="InterPro"/>
</dbReference>
<dbReference type="FunFam" id="3.40.50.12780:FF:000014">
    <property type="entry name" value="Nonribosomal peptide synthetase 1"/>
    <property type="match status" value="2"/>
</dbReference>
<dbReference type="Pfam" id="PF00501">
    <property type="entry name" value="AMP-binding"/>
    <property type="match status" value="2"/>
</dbReference>
<dbReference type="GO" id="GO:0016874">
    <property type="term" value="F:ligase activity"/>
    <property type="evidence" value="ECO:0007669"/>
    <property type="project" value="UniProtKB-KW"/>
</dbReference>
<dbReference type="InterPro" id="IPR020806">
    <property type="entry name" value="PKS_PP-bd"/>
</dbReference>
<dbReference type="InterPro" id="IPR042099">
    <property type="entry name" value="ANL_N_sf"/>
</dbReference>
<dbReference type="Gene3D" id="3.30.559.10">
    <property type="entry name" value="Chloramphenicol acetyltransferase-like domain"/>
    <property type="match status" value="1"/>
</dbReference>
<dbReference type="CDD" id="cd05918">
    <property type="entry name" value="A_NRPS_SidN3_like"/>
    <property type="match status" value="2"/>
</dbReference>
<dbReference type="SMART" id="SM00823">
    <property type="entry name" value="PKS_PP"/>
    <property type="match status" value="2"/>
</dbReference>
<proteinExistence type="inferred from homology"/>
<dbReference type="EMBL" id="KZ824645">
    <property type="protein sequence ID" value="RAK76951.1"/>
    <property type="molecule type" value="Genomic_DNA"/>
</dbReference>
<keyword evidence="1" id="KW-0596">Phosphopantetheine</keyword>
<dbReference type="CDD" id="cd19545">
    <property type="entry name" value="FUM14_C_NRPS-like"/>
    <property type="match status" value="1"/>
</dbReference>
<reference evidence="7 8" key="1">
    <citation type="submission" date="2018-02" db="EMBL/GenBank/DDBJ databases">
        <title>The genomes of Aspergillus section Nigri reveals drivers in fungal speciation.</title>
        <authorList>
            <consortium name="DOE Joint Genome Institute"/>
            <person name="Vesth T.C."/>
            <person name="Nybo J."/>
            <person name="Theobald S."/>
            <person name="Brandl J."/>
            <person name="Frisvad J.C."/>
            <person name="Nielsen K.F."/>
            <person name="Lyhne E.K."/>
            <person name="Kogle M.E."/>
            <person name="Kuo A."/>
            <person name="Riley R."/>
            <person name="Clum A."/>
            <person name="Nolan M."/>
            <person name="Lipzen A."/>
            <person name="Salamov A."/>
            <person name="Henrissat B."/>
            <person name="Wiebenga A."/>
            <person name="De vries R.P."/>
            <person name="Grigoriev I.V."/>
            <person name="Mortensen U.H."/>
            <person name="Andersen M.R."/>
            <person name="Baker S.E."/>
        </authorList>
    </citation>
    <scope>NUCLEOTIDE SEQUENCE [LARGE SCALE GENOMIC DNA]</scope>
    <source>
        <strain evidence="7 8">CBS 313.89</strain>
    </source>
</reference>
<dbReference type="PANTHER" id="PTHR45527:SF1">
    <property type="entry name" value="FATTY ACID SYNTHASE"/>
    <property type="match status" value="1"/>
</dbReference>
<dbReference type="InterPro" id="IPR006162">
    <property type="entry name" value="Ppantetheine_attach_site"/>
</dbReference>
<name>A0A8G1VZ40_9EURO</name>
<dbReference type="FunFam" id="3.30.300.30:FF:000015">
    <property type="entry name" value="Nonribosomal peptide synthase SidD"/>
    <property type="match status" value="2"/>
</dbReference>
<evidence type="ECO:0000256" key="1">
    <source>
        <dbReference type="ARBA" id="ARBA00022450"/>
    </source>
</evidence>
<dbReference type="InterPro" id="IPR045851">
    <property type="entry name" value="AMP-bd_C_sf"/>
</dbReference>
<dbReference type="GO" id="GO:0043041">
    <property type="term" value="P:amino acid activation for nonribosomal peptide biosynthetic process"/>
    <property type="evidence" value="ECO:0007669"/>
    <property type="project" value="TreeGrafter"/>
</dbReference>
<evidence type="ECO:0000256" key="5">
    <source>
        <dbReference type="SAM" id="MobiDB-lite"/>
    </source>
</evidence>
<comment type="similarity">
    <text evidence="4">Belongs to the NRP synthetase family.</text>
</comment>
<feature type="domain" description="Carrier" evidence="6">
    <location>
        <begin position="1678"/>
        <end position="1753"/>
    </location>
</feature>
<gene>
    <name evidence="7" type="ORF">BO72DRAFT_404683</name>
</gene>
<evidence type="ECO:0000313" key="7">
    <source>
        <dbReference type="EMBL" id="RAK76951.1"/>
    </source>
</evidence>
<dbReference type="NCBIfam" id="TIGR01733">
    <property type="entry name" value="AA-adenyl-dom"/>
    <property type="match status" value="2"/>
</dbReference>
<dbReference type="InterPro" id="IPR023213">
    <property type="entry name" value="CAT-like_dom_sf"/>
</dbReference>
<dbReference type="InterPro" id="IPR001242">
    <property type="entry name" value="Condensation_dom"/>
</dbReference>
<evidence type="ECO:0000259" key="6">
    <source>
        <dbReference type="PROSITE" id="PS50075"/>
    </source>
</evidence>
<dbReference type="SUPFAM" id="SSF52777">
    <property type="entry name" value="CoA-dependent acyltransferases"/>
    <property type="match status" value="2"/>
</dbReference>
<dbReference type="GO" id="GO:0044550">
    <property type="term" value="P:secondary metabolite biosynthetic process"/>
    <property type="evidence" value="ECO:0007669"/>
    <property type="project" value="TreeGrafter"/>
</dbReference>
<evidence type="ECO:0000256" key="4">
    <source>
        <dbReference type="ARBA" id="ARBA00029454"/>
    </source>
</evidence>
<dbReference type="Pfam" id="PF00668">
    <property type="entry name" value="Condensation"/>
    <property type="match status" value="1"/>
</dbReference>
<protein>
    <submittedName>
        <fullName evidence="7">Acetyl-CoA synthetase-like protein</fullName>
    </submittedName>
</protein>
<organism evidence="7 8">
    <name type="scientific">Aspergillus fijiensis CBS 313.89</name>
    <dbReference type="NCBI Taxonomy" id="1448319"/>
    <lineage>
        <taxon>Eukaryota</taxon>
        <taxon>Fungi</taxon>
        <taxon>Dikarya</taxon>
        <taxon>Ascomycota</taxon>
        <taxon>Pezizomycotina</taxon>
        <taxon>Eurotiomycetes</taxon>
        <taxon>Eurotiomycetidae</taxon>
        <taxon>Eurotiales</taxon>
        <taxon>Aspergillaceae</taxon>
        <taxon>Aspergillus</taxon>
    </lineage>
</organism>
<dbReference type="Proteomes" id="UP000249789">
    <property type="component" value="Unassembled WGS sequence"/>
</dbReference>
<dbReference type="FunFam" id="1.10.1200.10:FF:000005">
    <property type="entry name" value="Nonribosomal peptide synthetase 1"/>
    <property type="match status" value="1"/>
</dbReference>
<dbReference type="Gene3D" id="1.10.1200.10">
    <property type="entry name" value="ACP-like"/>
    <property type="match status" value="2"/>
</dbReference>
<dbReference type="Gene3D" id="3.40.50.12780">
    <property type="entry name" value="N-terminal domain of ligase-like"/>
    <property type="match status" value="2"/>
</dbReference>
<accession>A0A8G1VZ40</accession>
<evidence type="ECO:0000313" key="8">
    <source>
        <dbReference type="Proteomes" id="UP000249789"/>
    </source>
</evidence>
<dbReference type="VEuPathDB" id="FungiDB:BO72DRAFT_404683"/>
<dbReference type="InterPro" id="IPR010071">
    <property type="entry name" value="AA_adenyl_dom"/>
</dbReference>
<sequence>MTRVDTCENATPQGLNQPTKTINKNRESLELVGETELDQLQLQQLNSFNPPTHQPANVCIQELFHKQAVAQPEREAVSAWNGQFTFAALDRLSSCLASHIMNLGVAIEEFVPVCSEKSRWYPVALLGVLKAGAAFVPLDPSHPTQRLEETYRAVAAKVIIATKATAEKVKFADRIVVIDGDDGDGDAIVLGRGAITLQPEPEVPCTNTAYAVFTSGTSGKPKGVVIEHRSLSTSVLANSAALNIHEKTRVFQFASHAFDASLLDIFAPLVMGGCVCIPSEAERKNNLAESCRRLNCTWSFLTPSLARVLEPGDLCTLQTLVIGGEALREGDIEKWMSRMQCISGYGPTECTIGCMATTLQPGVRPDPSDLGRGVGVNCWVVDPDNHDRLSPPGEVGELLLEGPMVARGYFNDPKRTAEVFISPPVWHKMFRSRGDRMYKTGDLVVYDAAKSAIRYVARKDTQIKLHGQRLDTGEVEHHIRSMLPSAVDVVVDMIHLANETSASILVAFLVFKSDSTITHVTKAEWLEEPTGDLSTNVEMLKAKLSELVPEYMIPNAFLPLVSMPLTNNGKGDRKMLRNLAATLTRHDLRRYNGNYAVENSRPSRPVERRLQMLWSKILGIPVDEIGLQDGFFALGGTSVTAMKLAGLARKEGLELDIADLYGHPALEDMVTRVRTISRGSAIRPFSLFPASEDFKQIVTETMKQCGLSHETEIEDVYPCTPLQEGLISLAAKRPGSYIGVFGYEMPAKVNTRRFHSAWDALVDAHPILRTRFIQTSNGKIYQAVIRGPVALEVSSLNGEGFRAAKCSLSCELGQPWIRAHLHNTASTLQLPVFTLAVHHALSDGWGLPVLLRDLEAAYNGHVLEERPFSPLIEYIGRTTTEREAYWKGRFTDVQNASFPSLPSPAYIPKATEMHPICIPVNHRVASEYTLADKLKLAWGIILSLYTETADVVFGLTVSGRGAPVLGVEDMTGPAIATIPLRLNLDPEMTVKNSLQRLRDFCVAAMPFEHIGLQNLRRLGQGSSKACDFQSHVVIQPEETGSDWMFARKQDYSETGAFSSYAITLICQQRPGSIEIEATFDPHVVPSVQMDRLLKQLRHIMQVLISGSEEARLCELDIICPEDWSQLNQWNTALPETVEICAHGWIRKRSLAQPDAPAVCAWDGSFTYGEMEQTSSKMAAYLREQGVGPNVFIPLFFEKSCWTSIAMLAVMKAGGAFILLDDSHPVQRLRGICDDAEVPFIITSEENAPRAGQIAKSSIILGDSHRSWPQSQTEPATHMSRVKPRDALYAVFTSGSTGKPKGAVMSHQSWCTSAKANSVALSLHPTSRVFQFAAYAFDISIADHLLTFVAGGCVCIPSAKDRGGDLAQIIGRLDANWACLTPSVARIIEPRNVPSLTTLVLAGEPIAPEDISTWSPAVHLLNLYGPAECAILTTLNQNVNNPSDPNNVGPPTSAVCWVVDTRSVDKLVPIGTVGELVVESPIVGYGYLNNPTKTAASFIAPEAHPPWLRRFRRTETTRSRLYRTGDLVQYAEDGTLRFIGRKDTQIKLRGQRIELGEVEYHLRRSFPDAAEVVAEVVVPNDDRSQSRRQPTLTAFVRPREQTTQNSGPSLLQAQIATALTTLRASLPTYMIPTAFLCVDSFPLSKSRKLDRGQLRSMAAALPREAYLDAPTLQKREPSGPAEEMLHRLFADTLKIDPAEFGIDHDFFGLGGDSILAMGLVARARARARSLDFTVADLFAHPTVGALAGHLMRCGIS</sequence>
<dbReference type="PANTHER" id="PTHR45527">
    <property type="entry name" value="NONRIBOSOMAL PEPTIDE SYNTHETASE"/>
    <property type="match status" value="1"/>
</dbReference>
<dbReference type="InterPro" id="IPR000873">
    <property type="entry name" value="AMP-dep_synth/lig_dom"/>
</dbReference>
<dbReference type="PROSITE" id="PS50075">
    <property type="entry name" value="CARRIER"/>
    <property type="match status" value="2"/>
</dbReference>
<dbReference type="GO" id="GO:0005737">
    <property type="term" value="C:cytoplasm"/>
    <property type="evidence" value="ECO:0007669"/>
    <property type="project" value="TreeGrafter"/>
</dbReference>
<dbReference type="Gene3D" id="3.30.559.30">
    <property type="entry name" value="Nonribosomal peptide synthetase, condensation domain"/>
    <property type="match status" value="1"/>
</dbReference>
<dbReference type="InterPro" id="IPR036736">
    <property type="entry name" value="ACP-like_sf"/>
</dbReference>
<dbReference type="SUPFAM" id="SSF47336">
    <property type="entry name" value="ACP-like"/>
    <property type="match status" value="2"/>
</dbReference>
<keyword evidence="3" id="KW-0436">Ligase</keyword>
<feature type="domain" description="Carrier" evidence="6">
    <location>
        <begin position="601"/>
        <end position="677"/>
    </location>
</feature>
<feature type="region of interest" description="Disordered" evidence="5">
    <location>
        <begin position="1"/>
        <end position="20"/>
    </location>
</feature>
<keyword evidence="2" id="KW-0597">Phosphoprotein</keyword>
<dbReference type="SMART" id="SM01294">
    <property type="entry name" value="PKS_PP_betabranch"/>
    <property type="match status" value="1"/>
</dbReference>
<evidence type="ECO:0000256" key="3">
    <source>
        <dbReference type="ARBA" id="ARBA00022598"/>
    </source>
</evidence>
<dbReference type="InterPro" id="IPR009081">
    <property type="entry name" value="PP-bd_ACP"/>
</dbReference>
<dbReference type="SUPFAM" id="SSF56801">
    <property type="entry name" value="Acetyl-CoA synthetase-like"/>
    <property type="match status" value="2"/>
</dbReference>
<keyword evidence="8" id="KW-1185">Reference proteome</keyword>
<dbReference type="Gene3D" id="3.30.300.30">
    <property type="match status" value="2"/>
</dbReference>
<evidence type="ECO:0000256" key="2">
    <source>
        <dbReference type="ARBA" id="ARBA00022553"/>
    </source>
</evidence>
<dbReference type="GeneID" id="63859600"/>